<keyword evidence="2" id="KW-1185">Reference proteome</keyword>
<name>A0A5N6JL00_9EURO</name>
<organism evidence="1 2">
    <name type="scientific">Aspergillus minisclerotigenes</name>
    <dbReference type="NCBI Taxonomy" id="656917"/>
    <lineage>
        <taxon>Eukaryota</taxon>
        <taxon>Fungi</taxon>
        <taxon>Dikarya</taxon>
        <taxon>Ascomycota</taxon>
        <taxon>Pezizomycotina</taxon>
        <taxon>Eurotiomycetes</taxon>
        <taxon>Eurotiomycetidae</taxon>
        <taxon>Eurotiales</taxon>
        <taxon>Aspergillaceae</taxon>
        <taxon>Aspergillus</taxon>
        <taxon>Aspergillus subgen. Circumdati</taxon>
    </lineage>
</organism>
<dbReference type="Proteomes" id="UP000326289">
    <property type="component" value="Unassembled WGS sequence"/>
</dbReference>
<evidence type="ECO:0008006" key="3">
    <source>
        <dbReference type="Google" id="ProtNLM"/>
    </source>
</evidence>
<dbReference type="EMBL" id="ML732765">
    <property type="protein sequence ID" value="KAB8279030.1"/>
    <property type="molecule type" value="Genomic_DNA"/>
</dbReference>
<proteinExistence type="predicted"/>
<evidence type="ECO:0000313" key="2">
    <source>
        <dbReference type="Proteomes" id="UP000326289"/>
    </source>
</evidence>
<sequence length="163" mass="17311">MLSTQSYLTWFAEDIDNDGNTDLVTLINPTSALNVDFQVAVFPGFGDGTFGAPVVSPISLNPANGTLLTASFMKSIKVHKADYVYPGTSTASKGGILAMFDNYGIIGGRMLAPVLSSGSLYYEFKGQVPAVAGQSSQGLGWHSSSWMGREQRPEAIGILTHEV</sequence>
<evidence type="ECO:0000313" key="1">
    <source>
        <dbReference type="EMBL" id="KAB8279030.1"/>
    </source>
</evidence>
<accession>A0A5N6JL00</accession>
<protein>
    <recommendedName>
        <fullName evidence="3">VCBS repeat-containing protein</fullName>
    </recommendedName>
</protein>
<gene>
    <name evidence="1" type="ORF">BDV30DRAFT_232906</name>
</gene>
<reference evidence="1 2" key="1">
    <citation type="submission" date="2019-04" db="EMBL/GenBank/DDBJ databases">
        <title>Fungal friends and foes A comparative genomics study of 23 Aspergillus species from section Flavi.</title>
        <authorList>
            <consortium name="DOE Joint Genome Institute"/>
            <person name="Kjaerbolling I."/>
            <person name="Vesth T.C."/>
            <person name="Frisvad J.C."/>
            <person name="Nybo J.L."/>
            <person name="Theobald S."/>
            <person name="Kildgaard S."/>
            <person name="Petersen T.I."/>
            <person name="Kuo A."/>
            <person name="Sato A."/>
            <person name="Lyhne E.K."/>
            <person name="Kogle M.E."/>
            <person name="Wiebenga A."/>
            <person name="Kun R.S."/>
            <person name="Lubbers R.J."/>
            <person name="Makela M.R."/>
            <person name="Barry K."/>
            <person name="Chovatia M."/>
            <person name="Clum A."/>
            <person name="Daum C."/>
            <person name="Haridas S."/>
            <person name="He G."/>
            <person name="LaButti K."/>
            <person name="Lipzen A."/>
            <person name="Mondo S."/>
            <person name="Pangilinan J."/>
            <person name="Riley R."/>
            <person name="Salamov A."/>
            <person name="Simmons B.A."/>
            <person name="Magnuson J.K."/>
            <person name="Henrissat B."/>
            <person name="Mortensen U.H."/>
            <person name="Larsen T.O."/>
            <person name="De vries R.P."/>
            <person name="Grigoriev I.V."/>
            <person name="Machida M."/>
            <person name="Baker S.E."/>
            <person name="Andersen M.R."/>
        </authorList>
    </citation>
    <scope>NUCLEOTIDE SEQUENCE [LARGE SCALE GENOMIC DNA]</scope>
    <source>
        <strain evidence="1 2">CBS 117635</strain>
    </source>
</reference>
<dbReference type="AlphaFoldDB" id="A0A5N6JL00"/>